<keyword evidence="1" id="KW-0472">Membrane</keyword>
<keyword evidence="1" id="KW-1133">Transmembrane helix</keyword>
<dbReference type="PANTHER" id="PTHR14969">
    <property type="entry name" value="SPHINGOSINE-1-PHOSPHATE PHOSPHOHYDROLASE"/>
    <property type="match status" value="1"/>
</dbReference>
<feature type="domain" description="Phosphatidic acid phosphatase type 2/haloperoxidase" evidence="2">
    <location>
        <begin position="85"/>
        <end position="206"/>
    </location>
</feature>
<gene>
    <name evidence="3" type="ORF">SAMN03080614_101520</name>
</gene>
<dbReference type="Gene3D" id="1.20.144.10">
    <property type="entry name" value="Phosphatidic acid phosphatase type 2/haloperoxidase"/>
    <property type="match status" value="2"/>
</dbReference>
<evidence type="ECO:0000313" key="3">
    <source>
        <dbReference type="EMBL" id="SES87270.1"/>
    </source>
</evidence>
<sequence length="234" mass="27122">MRGKEVKGYLSHGIIWWIITVILSLYIKRNPIPIMDLKVQGILTPLGNSILYWPLVIITYLVDTKTAFFLTVITMILLLHKYKNQLYFNFLLCTTMGGGVVITYFAKTFVQRERPGEIFFMDVWGFFTEQVSYSFPSGHVIKAFLLFTTIGFIINWEERDYKKILNILLKGLILLIGIGQIILNRHYLTDILGGYSLGLAWFYSSLVITEIIYPILAEKIKFIQFFQGSSQSRY</sequence>
<keyword evidence="1" id="KW-0812">Transmembrane</keyword>
<dbReference type="SUPFAM" id="SSF48317">
    <property type="entry name" value="Acid phosphatase/Vanadium-dependent haloperoxidase"/>
    <property type="match status" value="1"/>
</dbReference>
<feature type="transmembrane region" description="Helical" evidence="1">
    <location>
        <begin position="86"/>
        <end position="106"/>
    </location>
</feature>
<dbReference type="PANTHER" id="PTHR14969:SF13">
    <property type="entry name" value="AT30094P"/>
    <property type="match status" value="1"/>
</dbReference>
<dbReference type="RefSeq" id="WP_091350068.1">
    <property type="nucleotide sequence ID" value="NZ_FOIF01000015.1"/>
</dbReference>
<evidence type="ECO:0000313" key="4">
    <source>
        <dbReference type="Proteomes" id="UP000243819"/>
    </source>
</evidence>
<proteinExistence type="predicted"/>
<dbReference type="SMART" id="SM00014">
    <property type="entry name" value="acidPPc"/>
    <property type="match status" value="1"/>
</dbReference>
<reference evidence="4" key="1">
    <citation type="submission" date="2016-10" db="EMBL/GenBank/DDBJ databases">
        <authorList>
            <person name="Varghese N."/>
            <person name="Submissions S."/>
        </authorList>
    </citation>
    <scope>NUCLEOTIDE SEQUENCE [LARGE SCALE GENOMIC DNA]</scope>
    <source>
        <strain evidence="4">DSM 13577</strain>
    </source>
</reference>
<dbReference type="Proteomes" id="UP000243819">
    <property type="component" value="Unassembled WGS sequence"/>
</dbReference>
<feature type="transmembrane region" description="Helical" evidence="1">
    <location>
        <begin position="51"/>
        <end position="79"/>
    </location>
</feature>
<name>A0A1I0A028_9FIRM</name>
<dbReference type="AlphaFoldDB" id="A0A1I0A028"/>
<dbReference type="InterPro" id="IPR000326">
    <property type="entry name" value="PAP2/HPO"/>
</dbReference>
<dbReference type="STRING" id="1120990.SAMN03080614_101520"/>
<feature type="transmembrane region" description="Helical" evidence="1">
    <location>
        <begin position="9"/>
        <end position="27"/>
    </location>
</feature>
<keyword evidence="4" id="KW-1185">Reference proteome</keyword>
<dbReference type="Pfam" id="PF01569">
    <property type="entry name" value="PAP2"/>
    <property type="match status" value="1"/>
</dbReference>
<feature type="transmembrane region" description="Helical" evidence="1">
    <location>
        <begin position="164"/>
        <end position="183"/>
    </location>
</feature>
<evidence type="ECO:0000259" key="2">
    <source>
        <dbReference type="SMART" id="SM00014"/>
    </source>
</evidence>
<accession>A0A1I0A028</accession>
<organism evidence="3 4">
    <name type="scientific">Anaerobranca gottschalkii DSM 13577</name>
    <dbReference type="NCBI Taxonomy" id="1120990"/>
    <lineage>
        <taxon>Bacteria</taxon>
        <taxon>Bacillati</taxon>
        <taxon>Bacillota</taxon>
        <taxon>Clostridia</taxon>
        <taxon>Eubacteriales</taxon>
        <taxon>Proteinivoracaceae</taxon>
        <taxon>Anaerobranca</taxon>
    </lineage>
</organism>
<dbReference type="OrthoDB" id="9789113at2"/>
<dbReference type="InterPro" id="IPR036938">
    <property type="entry name" value="PAP2/HPO_sf"/>
</dbReference>
<feature type="transmembrane region" description="Helical" evidence="1">
    <location>
        <begin position="195"/>
        <end position="216"/>
    </location>
</feature>
<evidence type="ECO:0000256" key="1">
    <source>
        <dbReference type="SAM" id="Phobius"/>
    </source>
</evidence>
<protein>
    <submittedName>
        <fullName evidence="3">Membrane-associated phospholipid phosphatase</fullName>
    </submittedName>
</protein>
<dbReference type="EMBL" id="FOIF01000015">
    <property type="protein sequence ID" value="SES87270.1"/>
    <property type="molecule type" value="Genomic_DNA"/>
</dbReference>
<feature type="transmembrane region" description="Helical" evidence="1">
    <location>
        <begin position="139"/>
        <end position="157"/>
    </location>
</feature>